<proteinExistence type="predicted"/>
<feature type="transmembrane region" description="Helical" evidence="1">
    <location>
        <begin position="207"/>
        <end position="226"/>
    </location>
</feature>
<evidence type="ECO:0000313" key="3">
    <source>
        <dbReference type="Proteomes" id="UP001147148"/>
    </source>
</evidence>
<keyword evidence="3" id="KW-1185">Reference proteome</keyword>
<dbReference type="EMBL" id="JAPDSH010000003">
    <property type="protein sequence ID" value="MDF0479665.1"/>
    <property type="molecule type" value="Genomic_DNA"/>
</dbReference>
<protein>
    <submittedName>
        <fullName evidence="2">Uncharacterized protein</fullName>
    </submittedName>
</protein>
<dbReference type="RefSeq" id="WP_275471295.1">
    <property type="nucleotide sequence ID" value="NZ_JAPDSH010000003.1"/>
</dbReference>
<accession>A0ABT5X0Z4</accession>
<gene>
    <name evidence="2" type="ORF">OL233_05125</name>
</gene>
<keyword evidence="1" id="KW-0812">Transmembrane</keyword>
<dbReference type="Proteomes" id="UP001147148">
    <property type="component" value="Unassembled WGS sequence"/>
</dbReference>
<evidence type="ECO:0000313" key="2">
    <source>
        <dbReference type="EMBL" id="MDF0479665.1"/>
    </source>
</evidence>
<keyword evidence="1" id="KW-1133">Transmembrane helix</keyword>
<feature type="transmembrane region" description="Helical" evidence="1">
    <location>
        <begin position="181"/>
        <end position="201"/>
    </location>
</feature>
<keyword evidence="1" id="KW-0472">Membrane</keyword>
<evidence type="ECO:0000256" key="1">
    <source>
        <dbReference type="SAM" id="Phobius"/>
    </source>
</evidence>
<feature type="transmembrane region" description="Helical" evidence="1">
    <location>
        <begin position="238"/>
        <end position="262"/>
    </location>
</feature>
<reference evidence="2" key="1">
    <citation type="submission" date="2022-10" db="EMBL/GenBank/DDBJ databases">
        <title>Vagococcus sp. isolated from poultry meat.</title>
        <authorList>
            <person name="Johansson P."/>
            <person name="Bjorkroth J."/>
        </authorList>
    </citation>
    <scope>NUCLEOTIDE SEQUENCE</scope>
    <source>
        <strain evidence="2">PNs007</strain>
    </source>
</reference>
<organism evidence="2 3">
    <name type="scientific">Vagococcus proximus</name>
    <dbReference type="NCBI Taxonomy" id="2991417"/>
    <lineage>
        <taxon>Bacteria</taxon>
        <taxon>Bacillati</taxon>
        <taxon>Bacillota</taxon>
        <taxon>Bacilli</taxon>
        <taxon>Lactobacillales</taxon>
        <taxon>Enterococcaceae</taxon>
        <taxon>Vagococcus</taxon>
    </lineage>
</organism>
<name>A0ABT5X0Z4_9ENTE</name>
<sequence length="278" mass="32283">MNLNTAINHIQTMSSDKFTRSKNSIHFYVYNQGFTPLQLAQKYNIRIQDVQSLLAIVGSPRKGVSSHNNYAWSIQGDMEQTKKWITLYFKSLTKTKISTGEFVNLHKFLWDKQQIVKNKQFDAHNAERLQRISKEQQLKKKKHYQTKKVKYLNAQTFEAKLQEADAKNWLKVHSKIKIGRFTLFTILLGLGTLSIAIQSSIKKTDSLTIIIYISLLTIAFSIYNQLRPKKYSAIMNISLFLIGLLIMPYSILFFILITLITFQKSLLKLVRNINLKDN</sequence>
<comment type="caution">
    <text evidence="2">The sequence shown here is derived from an EMBL/GenBank/DDBJ whole genome shotgun (WGS) entry which is preliminary data.</text>
</comment>